<dbReference type="Gene3D" id="3.30.70.3040">
    <property type="match status" value="1"/>
</dbReference>
<keyword evidence="5 10" id="KW-0132">Cell division</keyword>
<dbReference type="PIRSF" id="PIRSF003097">
    <property type="entry name" value="FtsX"/>
    <property type="match status" value="1"/>
</dbReference>
<dbReference type="Pfam" id="PF18075">
    <property type="entry name" value="FtsX_ECD"/>
    <property type="match status" value="1"/>
</dbReference>
<comment type="similarity">
    <text evidence="2 10">Belongs to the ABC-4 integral membrane protein family. FtsX subfamily.</text>
</comment>
<feature type="transmembrane region" description="Helical" evidence="11">
    <location>
        <begin position="196"/>
        <end position="226"/>
    </location>
</feature>
<feature type="transmembrane region" description="Helical" evidence="11">
    <location>
        <begin position="247"/>
        <end position="271"/>
    </location>
</feature>
<dbReference type="eggNOG" id="COG2177">
    <property type="taxonomic scope" value="Bacteria"/>
</dbReference>
<evidence type="ECO:0000313" key="15">
    <source>
        <dbReference type="Proteomes" id="UP000008674"/>
    </source>
</evidence>
<keyword evidence="15" id="KW-1185">Reference proteome</keyword>
<dbReference type="Proteomes" id="UP000008674">
    <property type="component" value="Chromosome"/>
</dbReference>
<feature type="transmembrane region" description="Helical" evidence="11">
    <location>
        <begin position="291"/>
        <end position="311"/>
    </location>
</feature>
<evidence type="ECO:0000256" key="9">
    <source>
        <dbReference type="ARBA" id="ARBA00023306"/>
    </source>
</evidence>
<evidence type="ECO:0000256" key="3">
    <source>
        <dbReference type="ARBA" id="ARBA00021907"/>
    </source>
</evidence>
<evidence type="ECO:0000256" key="11">
    <source>
        <dbReference type="SAM" id="Phobius"/>
    </source>
</evidence>
<feature type="domain" description="FtsX extracellular" evidence="13">
    <location>
        <begin position="87"/>
        <end position="180"/>
    </location>
</feature>
<organism evidence="14 15">
    <name type="scientific">Salinibacter ruber (strain DSM 13855 / M31)</name>
    <dbReference type="NCBI Taxonomy" id="309807"/>
    <lineage>
        <taxon>Bacteria</taxon>
        <taxon>Pseudomonadati</taxon>
        <taxon>Rhodothermota</taxon>
        <taxon>Rhodothermia</taxon>
        <taxon>Rhodothermales</taxon>
        <taxon>Salinibacteraceae</taxon>
        <taxon>Salinibacter</taxon>
    </lineage>
</organism>
<evidence type="ECO:0000256" key="5">
    <source>
        <dbReference type="ARBA" id="ARBA00022618"/>
    </source>
</evidence>
<dbReference type="AlphaFoldDB" id="Q2S167"/>
<dbReference type="InterPro" id="IPR003838">
    <property type="entry name" value="ABC3_permease_C"/>
</dbReference>
<evidence type="ECO:0000259" key="12">
    <source>
        <dbReference type="Pfam" id="PF02687"/>
    </source>
</evidence>
<evidence type="ECO:0000259" key="13">
    <source>
        <dbReference type="Pfam" id="PF18075"/>
    </source>
</evidence>
<feature type="domain" description="ABC3 transporter permease C-terminal" evidence="12">
    <location>
        <begin position="204"/>
        <end position="315"/>
    </location>
</feature>
<reference evidence="14 15" key="1">
    <citation type="journal article" date="2005" name="Proc. Natl. Acad. Sci. U.S.A.">
        <title>The genome of Salinibacter ruber: convergence and gene exchange among hyperhalophilic bacteria and archaea.</title>
        <authorList>
            <person name="Mongodin E.F."/>
            <person name="Nelson K.E."/>
            <person name="Daugherty S."/>
            <person name="Deboy R.T."/>
            <person name="Wister J."/>
            <person name="Khouri H."/>
            <person name="Weidman J."/>
            <person name="Walsh D.A."/>
            <person name="Papke R.T."/>
            <person name="Sanchez Perez G."/>
            <person name="Sharma A.K."/>
            <person name="Nesbo C.L."/>
            <person name="MacLeod D."/>
            <person name="Bapteste E."/>
            <person name="Doolittle W.F."/>
            <person name="Charlebois R.L."/>
            <person name="Legault B."/>
            <person name="Rodriguez-Valera F."/>
        </authorList>
    </citation>
    <scope>NUCLEOTIDE SEQUENCE [LARGE SCALE GENOMIC DNA]</scope>
    <source>
        <strain evidence="15">DSM 13855 / CECT 5946 / M31</strain>
    </source>
</reference>
<gene>
    <name evidence="14" type="ordered locus">SRU_1954</name>
</gene>
<evidence type="ECO:0000313" key="14">
    <source>
        <dbReference type="EMBL" id="ABC43862.1"/>
    </source>
</evidence>
<dbReference type="InterPro" id="IPR004513">
    <property type="entry name" value="FtsX"/>
</dbReference>
<evidence type="ECO:0000256" key="10">
    <source>
        <dbReference type="PIRNR" id="PIRNR003097"/>
    </source>
</evidence>
<keyword evidence="6 11" id="KW-0812">Transmembrane</keyword>
<protein>
    <recommendedName>
        <fullName evidence="3 10">Cell division protein FtsX</fullName>
    </recommendedName>
</protein>
<evidence type="ECO:0000256" key="7">
    <source>
        <dbReference type="ARBA" id="ARBA00022989"/>
    </source>
</evidence>
<dbReference type="EMBL" id="CP000159">
    <property type="protein sequence ID" value="ABC43862.1"/>
    <property type="molecule type" value="Genomic_DNA"/>
</dbReference>
<dbReference type="EnsemblBacteria" id="ABC43862">
    <property type="protein sequence ID" value="ABC43862"/>
    <property type="gene ID" value="SRU_1954"/>
</dbReference>
<keyword evidence="7 11" id="KW-1133">Transmembrane helix</keyword>
<dbReference type="GO" id="GO:0051301">
    <property type="term" value="P:cell division"/>
    <property type="evidence" value="ECO:0007669"/>
    <property type="project" value="UniProtKB-KW"/>
</dbReference>
<dbReference type="HOGENOM" id="CLU_073546_2_2_10"/>
<dbReference type="InterPro" id="IPR040690">
    <property type="entry name" value="FtsX_ECD"/>
</dbReference>
<keyword evidence="9 10" id="KW-0131">Cell cycle</keyword>
<dbReference type="Pfam" id="PF02687">
    <property type="entry name" value="FtsX"/>
    <property type="match status" value="1"/>
</dbReference>
<dbReference type="STRING" id="309807.SRU_1954"/>
<evidence type="ECO:0000256" key="4">
    <source>
        <dbReference type="ARBA" id="ARBA00022475"/>
    </source>
</evidence>
<evidence type="ECO:0000256" key="8">
    <source>
        <dbReference type="ARBA" id="ARBA00023136"/>
    </source>
</evidence>
<evidence type="ECO:0000256" key="6">
    <source>
        <dbReference type="ARBA" id="ARBA00022692"/>
    </source>
</evidence>
<dbReference type="KEGG" id="sru:SRU_1954"/>
<proteinExistence type="inferred from homology"/>
<evidence type="ECO:0000256" key="1">
    <source>
        <dbReference type="ARBA" id="ARBA00004651"/>
    </source>
</evidence>
<name>Q2S167_SALRD</name>
<dbReference type="PANTHER" id="PTHR47755">
    <property type="entry name" value="CELL DIVISION PROTEIN FTSX"/>
    <property type="match status" value="1"/>
</dbReference>
<feature type="transmembrane region" description="Helical" evidence="11">
    <location>
        <begin position="46"/>
        <end position="72"/>
    </location>
</feature>
<dbReference type="GO" id="GO:0005886">
    <property type="term" value="C:plasma membrane"/>
    <property type="evidence" value="ECO:0007669"/>
    <property type="project" value="UniProtKB-SubCell"/>
</dbReference>
<sequence length="321" mass="35042">MSCAPPLVLSDPVFVGYRYGHIPSHSTPPAVLPYFIREGFANLRRATFSAVASTSAIAVALVLVGVFGIVGYEASVVSEMLREQASQMEVFIEQDATDDVQEALHARVQTMPGVAQTEFISHEEAARIFREEFGEGASAFEDPTFLPASIKIEMAPSHAHPDSMARAADVIDGWRGTEEVVLNRDLLTRVAQNRQLINAIGLSLGGIVVLAAVFLVANTIRLTIYARRLLIRTMKLVGATDRFVRRPFLVEGIVQGFAGGAIAGGVVWGLYRLFFQQIDQTPLSLYTELLFFGGLVGSGVLLGWLGSYFAARRFIQNIELH</sequence>
<keyword evidence="4 10" id="KW-1003">Cell membrane</keyword>
<evidence type="ECO:0000256" key="2">
    <source>
        <dbReference type="ARBA" id="ARBA00007379"/>
    </source>
</evidence>
<accession>Q2S167</accession>
<keyword evidence="8 10" id="KW-0472">Membrane</keyword>
<dbReference type="OrthoDB" id="9813411at2"/>
<dbReference type="PATRIC" id="fig|309807.25.peg.2026"/>
<dbReference type="PANTHER" id="PTHR47755:SF1">
    <property type="entry name" value="CELL DIVISION PROTEIN FTSX"/>
    <property type="match status" value="1"/>
</dbReference>
<comment type="subcellular location">
    <subcellularLocation>
        <location evidence="1">Cell membrane</location>
        <topology evidence="1">Multi-pass membrane protein</topology>
    </subcellularLocation>
</comment>